<evidence type="ECO:0000256" key="1">
    <source>
        <dbReference type="ARBA" id="ARBA00004141"/>
    </source>
</evidence>
<dbReference type="InterPro" id="IPR052337">
    <property type="entry name" value="SAT4-like"/>
</dbReference>
<sequence length="457" mass="49961">MDAEVDLTEYNGDALVVTAGLFLALSWASVVLRTYVRVFLTKAYQADDWLMLISQVIFTLSCSFILAGIQNGLGMHNKALDQDREITALMYQALATATYVLNMMFIKLSIGVFLLRLAPSKVYVWTIYISLAIVCLWTVVLFFWNLFQCSPVEAQWDYTISDGRCVSPEEVVAAAYSLSVMTILSDWLYALIPIPIIWKVKMTTMAKISVVVLLGLGIFASIATLIRLKFLSDLADIDDILFTGTDAMVWTLVEPGVAIIAASLVTVRPLLRLLRLQGFTSTGRTPYVHGSGWSGVQSSAARRHEHKPGFHSAITATTSKSTHNRTAPLPPLHRPHGDGDGDGKTAPQWISPLAMSPFNPPPPNDRYGHPPPPFGEFHQPAHIGLALSSDPGSGLSAPRARNLVKSEMYVIEGARVGDGSEEYPLPSPRTSSIELEGMEAQSQDSGRVGLGVGSRRW</sequence>
<evidence type="ECO:0000256" key="5">
    <source>
        <dbReference type="ARBA" id="ARBA00038359"/>
    </source>
</evidence>
<evidence type="ECO:0000256" key="6">
    <source>
        <dbReference type="SAM" id="MobiDB-lite"/>
    </source>
</evidence>
<gene>
    <name evidence="9" type="ORF">SODALDRAFT_349009</name>
</gene>
<dbReference type="STRING" id="1314773.A0A3N2Q260"/>
<evidence type="ECO:0000259" key="8">
    <source>
        <dbReference type="Pfam" id="PF20684"/>
    </source>
</evidence>
<keyword evidence="10" id="KW-1185">Reference proteome</keyword>
<proteinExistence type="inferred from homology"/>
<feature type="transmembrane region" description="Helical" evidence="7">
    <location>
        <begin position="14"/>
        <end position="36"/>
    </location>
</feature>
<accession>A0A3N2Q260</accession>
<dbReference type="GeneID" id="39581878"/>
<evidence type="ECO:0000256" key="3">
    <source>
        <dbReference type="ARBA" id="ARBA00022989"/>
    </source>
</evidence>
<comment type="similarity">
    <text evidence="5">Belongs to the SAT4 family.</text>
</comment>
<feature type="compositionally biased region" description="Pro residues" evidence="6">
    <location>
        <begin position="358"/>
        <end position="371"/>
    </location>
</feature>
<keyword evidence="4 7" id="KW-0472">Membrane</keyword>
<feature type="transmembrane region" description="Helical" evidence="7">
    <location>
        <begin position="176"/>
        <end position="198"/>
    </location>
</feature>
<dbReference type="OrthoDB" id="4682787at2759"/>
<feature type="transmembrane region" description="Helical" evidence="7">
    <location>
        <begin position="89"/>
        <end position="115"/>
    </location>
</feature>
<feature type="compositionally biased region" description="Gly residues" evidence="6">
    <location>
        <begin position="448"/>
        <end position="457"/>
    </location>
</feature>
<feature type="transmembrane region" description="Helical" evidence="7">
    <location>
        <begin position="122"/>
        <end position="147"/>
    </location>
</feature>
<feature type="transmembrane region" description="Helical" evidence="7">
    <location>
        <begin position="248"/>
        <end position="267"/>
    </location>
</feature>
<reference evidence="9 10" key="1">
    <citation type="journal article" date="2018" name="Mol. Ecol.">
        <title>The obligate alkalophilic soda-lake fungus Sodiomyces alkalinus has shifted to a protein diet.</title>
        <authorList>
            <person name="Grum-Grzhimaylo A.A."/>
            <person name="Falkoski D.L."/>
            <person name="van den Heuvel J."/>
            <person name="Valero-Jimenez C.A."/>
            <person name="Min B."/>
            <person name="Choi I.G."/>
            <person name="Lipzen A."/>
            <person name="Daum C.G."/>
            <person name="Aanen D.K."/>
            <person name="Tsang A."/>
            <person name="Henrissat B."/>
            <person name="Bilanenko E.N."/>
            <person name="de Vries R.P."/>
            <person name="van Kan J.A.L."/>
            <person name="Grigoriev I.V."/>
            <person name="Debets A.J.M."/>
        </authorList>
    </citation>
    <scope>NUCLEOTIDE SEQUENCE [LARGE SCALE GENOMIC DNA]</scope>
    <source>
        <strain evidence="9 10">F11</strain>
    </source>
</reference>
<evidence type="ECO:0000256" key="4">
    <source>
        <dbReference type="ARBA" id="ARBA00023136"/>
    </source>
</evidence>
<dbReference type="Pfam" id="PF20684">
    <property type="entry name" value="Fung_rhodopsin"/>
    <property type="match status" value="1"/>
</dbReference>
<name>A0A3N2Q260_SODAK</name>
<feature type="transmembrane region" description="Helical" evidence="7">
    <location>
        <begin position="210"/>
        <end position="228"/>
    </location>
</feature>
<feature type="transmembrane region" description="Helical" evidence="7">
    <location>
        <begin position="48"/>
        <end position="69"/>
    </location>
</feature>
<evidence type="ECO:0000256" key="7">
    <source>
        <dbReference type="SAM" id="Phobius"/>
    </source>
</evidence>
<dbReference type="PANTHER" id="PTHR33048:SF96">
    <property type="entry name" value="INTEGRAL MEMBRANE PROTEIN"/>
    <property type="match status" value="1"/>
</dbReference>
<feature type="compositionally biased region" description="Polar residues" evidence="6">
    <location>
        <begin position="314"/>
        <end position="325"/>
    </location>
</feature>
<evidence type="ECO:0000256" key="2">
    <source>
        <dbReference type="ARBA" id="ARBA00022692"/>
    </source>
</evidence>
<evidence type="ECO:0000313" key="10">
    <source>
        <dbReference type="Proteomes" id="UP000272025"/>
    </source>
</evidence>
<organism evidence="9 10">
    <name type="scientific">Sodiomyces alkalinus (strain CBS 110278 / VKM F-3762 / F11)</name>
    <name type="common">Alkaliphilic filamentous fungus</name>
    <dbReference type="NCBI Taxonomy" id="1314773"/>
    <lineage>
        <taxon>Eukaryota</taxon>
        <taxon>Fungi</taxon>
        <taxon>Dikarya</taxon>
        <taxon>Ascomycota</taxon>
        <taxon>Pezizomycotina</taxon>
        <taxon>Sordariomycetes</taxon>
        <taxon>Hypocreomycetidae</taxon>
        <taxon>Glomerellales</taxon>
        <taxon>Plectosphaerellaceae</taxon>
        <taxon>Sodiomyces</taxon>
    </lineage>
</organism>
<dbReference type="EMBL" id="ML119052">
    <property type="protein sequence ID" value="ROT40861.1"/>
    <property type="molecule type" value="Genomic_DNA"/>
</dbReference>
<dbReference type="AlphaFoldDB" id="A0A3N2Q260"/>
<keyword evidence="3 7" id="KW-1133">Transmembrane helix</keyword>
<feature type="domain" description="Rhodopsin" evidence="8">
    <location>
        <begin position="32"/>
        <end position="272"/>
    </location>
</feature>
<dbReference type="InterPro" id="IPR049326">
    <property type="entry name" value="Rhodopsin_dom_fungi"/>
</dbReference>
<keyword evidence="2 7" id="KW-0812">Transmembrane</keyword>
<protein>
    <recommendedName>
        <fullName evidence="8">Rhodopsin domain-containing protein</fullName>
    </recommendedName>
</protein>
<dbReference type="PANTHER" id="PTHR33048">
    <property type="entry name" value="PTH11-LIKE INTEGRAL MEMBRANE PROTEIN (AFU_ORTHOLOGUE AFUA_5G11245)"/>
    <property type="match status" value="1"/>
</dbReference>
<comment type="subcellular location">
    <subcellularLocation>
        <location evidence="1">Membrane</location>
        <topology evidence="1">Multi-pass membrane protein</topology>
    </subcellularLocation>
</comment>
<dbReference type="RefSeq" id="XP_028468667.1">
    <property type="nucleotide sequence ID" value="XM_028613400.1"/>
</dbReference>
<dbReference type="Proteomes" id="UP000272025">
    <property type="component" value="Unassembled WGS sequence"/>
</dbReference>
<feature type="region of interest" description="Disordered" evidence="6">
    <location>
        <begin position="314"/>
        <end position="371"/>
    </location>
</feature>
<evidence type="ECO:0000313" key="9">
    <source>
        <dbReference type="EMBL" id="ROT40861.1"/>
    </source>
</evidence>
<dbReference type="GO" id="GO:0016020">
    <property type="term" value="C:membrane"/>
    <property type="evidence" value="ECO:0007669"/>
    <property type="project" value="UniProtKB-SubCell"/>
</dbReference>
<feature type="region of interest" description="Disordered" evidence="6">
    <location>
        <begin position="436"/>
        <end position="457"/>
    </location>
</feature>